<feature type="transmembrane region" description="Helical" evidence="2">
    <location>
        <begin position="12"/>
        <end position="30"/>
    </location>
</feature>
<keyword evidence="2" id="KW-0812">Transmembrane</keyword>
<accession>A0A699Q3Z2</accession>
<proteinExistence type="predicted"/>
<dbReference type="GO" id="GO:0003964">
    <property type="term" value="F:RNA-directed DNA polymerase activity"/>
    <property type="evidence" value="ECO:0007669"/>
    <property type="project" value="UniProtKB-KW"/>
</dbReference>
<dbReference type="EMBL" id="BKCJ010977506">
    <property type="protein sequence ID" value="GFC58427.1"/>
    <property type="molecule type" value="Genomic_DNA"/>
</dbReference>
<keyword evidence="3" id="KW-0808">Transferase</keyword>
<keyword evidence="3" id="KW-0695">RNA-directed DNA polymerase</keyword>
<dbReference type="AlphaFoldDB" id="A0A699Q3Z2"/>
<organism evidence="3">
    <name type="scientific">Tanacetum cinerariifolium</name>
    <name type="common">Dalmatian daisy</name>
    <name type="synonym">Chrysanthemum cinerariifolium</name>
    <dbReference type="NCBI Taxonomy" id="118510"/>
    <lineage>
        <taxon>Eukaryota</taxon>
        <taxon>Viridiplantae</taxon>
        <taxon>Streptophyta</taxon>
        <taxon>Embryophyta</taxon>
        <taxon>Tracheophyta</taxon>
        <taxon>Spermatophyta</taxon>
        <taxon>Magnoliopsida</taxon>
        <taxon>eudicotyledons</taxon>
        <taxon>Gunneridae</taxon>
        <taxon>Pentapetalae</taxon>
        <taxon>asterids</taxon>
        <taxon>campanulids</taxon>
        <taxon>Asterales</taxon>
        <taxon>Asteraceae</taxon>
        <taxon>Asteroideae</taxon>
        <taxon>Anthemideae</taxon>
        <taxon>Anthemidinae</taxon>
        <taxon>Tanacetum</taxon>
    </lineage>
</organism>
<reference evidence="3" key="1">
    <citation type="journal article" date="2019" name="Sci. Rep.">
        <title>Draft genome of Tanacetum cinerariifolium, the natural source of mosquito coil.</title>
        <authorList>
            <person name="Yamashiro T."/>
            <person name="Shiraishi A."/>
            <person name="Satake H."/>
            <person name="Nakayama K."/>
        </authorList>
    </citation>
    <scope>NUCLEOTIDE SEQUENCE</scope>
</reference>
<keyword evidence="2" id="KW-0472">Membrane</keyword>
<keyword evidence="3" id="KW-0548">Nucleotidyltransferase</keyword>
<feature type="compositionally biased region" description="Basic and acidic residues" evidence="1">
    <location>
        <begin position="192"/>
        <end position="210"/>
    </location>
</feature>
<evidence type="ECO:0000313" key="3">
    <source>
        <dbReference type="EMBL" id="GFC58427.1"/>
    </source>
</evidence>
<evidence type="ECO:0000256" key="2">
    <source>
        <dbReference type="SAM" id="Phobius"/>
    </source>
</evidence>
<protein>
    <submittedName>
        <fullName evidence="3">Reverse transcriptase domain-containing protein</fullName>
    </submittedName>
</protein>
<evidence type="ECO:0000256" key="1">
    <source>
        <dbReference type="SAM" id="MobiDB-lite"/>
    </source>
</evidence>
<keyword evidence="2" id="KW-1133">Transmembrane helix</keyword>
<comment type="caution">
    <text evidence="3">The sequence shown here is derived from an EMBL/GenBank/DDBJ whole genome shotgun (WGS) entry which is preliminary data.</text>
</comment>
<gene>
    <name evidence="3" type="ORF">Tci_830397</name>
</gene>
<sequence length="210" mass="23385">MELTNKSKQLRLTVKLVVLIHTMIVQPLLAKLKTYMLREPIKVANDAILKNMQTNMTSLTNSNLELKNMFSQIIKMNTASSSGSRSLPCNTITNPKEDLMGITTRSGTAYQGPTIPTTSSLPPVVERETEVTKHMVHPTNNRRTKDVQPSVVQTESPILNSEPVVAPIIEPVVAPVSAPKPNQKPSIPYPSRLHDQKLRDNANDQREKIF</sequence>
<feature type="region of interest" description="Disordered" evidence="1">
    <location>
        <begin position="173"/>
        <end position="210"/>
    </location>
</feature>
<name>A0A699Q3Z2_TANCI</name>